<feature type="domain" description="Polysaccharide biosynthesis protein CapD-like" evidence="3">
    <location>
        <begin position="282"/>
        <end position="565"/>
    </location>
</feature>
<gene>
    <name evidence="4" type="ORF">Bccel_0826</name>
</gene>
<dbReference type="SUPFAM" id="SSF51735">
    <property type="entry name" value="NAD(P)-binding Rossmann-fold domains"/>
    <property type="match status" value="1"/>
</dbReference>
<dbReference type="Pfam" id="PF13727">
    <property type="entry name" value="CoA_binding_3"/>
    <property type="match status" value="1"/>
</dbReference>
<organism evidence="4 5">
    <name type="scientific">Pseudobacteroides cellulosolvens ATCC 35603 = DSM 2933</name>
    <dbReference type="NCBI Taxonomy" id="398512"/>
    <lineage>
        <taxon>Bacteria</taxon>
        <taxon>Bacillati</taxon>
        <taxon>Bacillota</taxon>
        <taxon>Clostridia</taxon>
        <taxon>Eubacteriales</taxon>
        <taxon>Oscillospiraceae</taxon>
        <taxon>Pseudobacteroides</taxon>
    </lineage>
</organism>
<name>A0A0L6JI87_9FIRM</name>
<protein>
    <submittedName>
        <fullName evidence="4">Polysaccharide biosynthesis protein CapD</fullName>
    </submittedName>
</protein>
<evidence type="ECO:0000259" key="3">
    <source>
        <dbReference type="Pfam" id="PF02719"/>
    </source>
</evidence>
<dbReference type="InterPro" id="IPR051203">
    <property type="entry name" value="Polysaccharide_Synthase-Rel"/>
</dbReference>
<dbReference type="PANTHER" id="PTHR43318">
    <property type="entry name" value="UDP-N-ACETYLGLUCOSAMINE 4,6-DEHYDRATASE"/>
    <property type="match status" value="1"/>
</dbReference>
<dbReference type="Proteomes" id="UP000036923">
    <property type="component" value="Unassembled WGS sequence"/>
</dbReference>
<dbReference type="STRING" id="398512.Bccel_0826"/>
<dbReference type="RefSeq" id="WP_036940988.1">
    <property type="nucleotide sequence ID" value="NZ_JQKC01000014.1"/>
</dbReference>
<dbReference type="InterPro" id="IPR029063">
    <property type="entry name" value="SAM-dependent_MTases_sf"/>
</dbReference>
<comment type="caution">
    <text evidence="4">The sequence shown here is derived from an EMBL/GenBank/DDBJ whole genome shotgun (WGS) entry which is preliminary data.</text>
</comment>
<keyword evidence="5" id="KW-1185">Reference proteome</keyword>
<dbReference type="InterPro" id="IPR036291">
    <property type="entry name" value="NAD(P)-bd_dom_sf"/>
</dbReference>
<keyword evidence="2" id="KW-0472">Membrane</keyword>
<feature type="transmembrane region" description="Helical" evidence="2">
    <location>
        <begin position="9"/>
        <end position="29"/>
    </location>
</feature>
<feature type="transmembrane region" description="Helical" evidence="2">
    <location>
        <begin position="104"/>
        <end position="123"/>
    </location>
</feature>
<evidence type="ECO:0000256" key="2">
    <source>
        <dbReference type="SAM" id="Phobius"/>
    </source>
</evidence>
<keyword evidence="2" id="KW-1133">Transmembrane helix</keyword>
<dbReference type="SUPFAM" id="SSF53335">
    <property type="entry name" value="S-adenosyl-L-methionine-dependent methyltransferases"/>
    <property type="match status" value="1"/>
</dbReference>
<dbReference type="Gene3D" id="3.40.50.720">
    <property type="entry name" value="NAD(P)-binding Rossmann-like Domain"/>
    <property type="match status" value="2"/>
</dbReference>
<keyword evidence="2" id="KW-0812">Transmembrane</keyword>
<feature type="transmembrane region" description="Helical" evidence="2">
    <location>
        <begin position="72"/>
        <end position="92"/>
    </location>
</feature>
<dbReference type="eggNOG" id="COG1086">
    <property type="taxonomic scope" value="Bacteria"/>
</dbReference>
<dbReference type="CDD" id="cd05237">
    <property type="entry name" value="UDP_invert_4-6DH_SDR_e"/>
    <property type="match status" value="1"/>
</dbReference>
<evidence type="ECO:0000256" key="1">
    <source>
        <dbReference type="ARBA" id="ARBA00007430"/>
    </source>
</evidence>
<dbReference type="OrthoDB" id="9803111at2"/>
<dbReference type="PATRIC" id="fig|398512.5.peg.860"/>
<reference evidence="5" key="1">
    <citation type="submission" date="2015-07" db="EMBL/GenBank/DDBJ databases">
        <title>Near-Complete Genome Sequence of the Cellulolytic Bacterium Bacteroides (Pseudobacteroides) cellulosolvens ATCC 35603.</title>
        <authorList>
            <person name="Dassa B."/>
            <person name="Utturkar S.M."/>
            <person name="Klingeman D.M."/>
            <person name="Hurt R.A."/>
            <person name="Keller M."/>
            <person name="Xu J."/>
            <person name="Reddy Y.H.K."/>
            <person name="Borovok I."/>
            <person name="Grinberg I.R."/>
            <person name="Lamed R."/>
            <person name="Zhivin O."/>
            <person name="Bayer E.A."/>
            <person name="Brown S.D."/>
        </authorList>
    </citation>
    <scope>NUCLEOTIDE SEQUENCE [LARGE SCALE GENOMIC DNA]</scope>
    <source>
        <strain evidence="5">DSM 2933</strain>
    </source>
</reference>
<evidence type="ECO:0000313" key="4">
    <source>
        <dbReference type="EMBL" id="KNY25566.1"/>
    </source>
</evidence>
<sequence>MKWNGKKVLFFIGDLIILNIGICAAFFIRFEGSIPAKYIDLFPKLLVIISLANVSCFYVCELYKKLWRYASIGELVQILLATVTGAFMSLLIELALDIYLPKSVLLIFWLITFVFVGALRISIRFKNDIKKYLFEDHYKKNTMIIGAGEAGSIIIKEMKSNINCKYKPVAAIDDDKKKHKTKINGVPIIGGRDKILWAVKKFGIEEIIVTMPSVQKKEMQIIINVCKNSRCKVKVLPEVFGLMGEGVSFKKLRGFNIEDLLSRNEICINTEEISHYIENEVVMVTGGGGSIGSELSRQIARFRPSKLLILDFYENSAFDINNELVKKHDKDLDIKIIIASIREKEKMEYIFDTYKPTVVFHAAAHKHVPLMEGNPDEAVKNNIFGTLNLLECADKYSCKKFVFISTDKAVNPACIMGATKRVSEILIRYMNKKSSTIFSAVRFGNVLGSNGSVVPLFKKQIEEGGPVTVTHPDTTRYFMTISEAASLVIQAGAMASGGEIFVLDMGKPVKILDLANIMISQAGMRPGEDIEIEFTGLRPGEKLHEELLMFKDGINITKNNNIFIEKQYDLDFAAIIEEINKARNNGLIGINEVKDFLKKIIPDYK</sequence>
<comment type="similarity">
    <text evidence="1">Belongs to the polysaccharide synthase family.</text>
</comment>
<dbReference type="InterPro" id="IPR003869">
    <property type="entry name" value="Polysac_CapD-like"/>
</dbReference>
<evidence type="ECO:0000313" key="5">
    <source>
        <dbReference type="Proteomes" id="UP000036923"/>
    </source>
</evidence>
<dbReference type="AlphaFoldDB" id="A0A0L6JI87"/>
<proteinExistence type="inferred from homology"/>
<dbReference type="EMBL" id="LGTC01000001">
    <property type="protein sequence ID" value="KNY25566.1"/>
    <property type="molecule type" value="Genomic_DNA"/>
</dbReference>
<feature type="transmembrane region" description="Helical" evidence="2">
    <location>
        <begin position="41"/>
        <end position="60"/>
    </location>
</feature>
<dbReference type="PANTHER" id="PTHR43318:SF1">
    <property type="entry name" value="POLYSACCHARIDE BIOSYNTHESIS PROTEIN EPSC-RELATED"/>
    <property type="match status" value="1"/>
</dbReference>
<dbReference type="Pfam" id="PF02719">
    <property type="entry name" value="Polysacc_synt_2"/>
    <property type="match status" value="1"/>
</dbReference>
<accession>A0A0L6JI87</accession>